<dbReference type="GO" id="GO:0005319">
    <property type="term" value="F:lipid transporter activity"/>
    <property type="evidence" value="ECO:0007669"/>
    <property type="project" value="TreeGrafter"/>
</dbReference>
<name>A0A556U5X9_BAGYA</name>
<evidence type="ECO:0000256" key="9">
    <source>
        <dbReference type="ARBA" id="ARBA00023055"/>
    </source>
</evidence>
<dbReference type="AlphaFoldDB" id="A0A556U5X9"/>
<dbReference type="Pfam" id="PF11032">
    <property type="entry name" value="ApoM"/>
    <property type="match status" value="1"/>
</dbReference>
<dbReference type="GO" id="GO:0034380">
    <property type="term" value="P:high-density lipoprotein particle assembly"/>
    <property type="evidence" value="ECO:0007669"/>
    <property type="project" value="TreeGrafter"/>
</dbReference>
<keyword evidence="6" id="KW-0964">Secreted</keyword>
<evidence type="ECO:0000256" key="5">
    <source>
        <dbReference type="ARBA" id="ARBA00022448"/>
    </source>
</evidence>
<dbReference type="GO" id="GO:0034364">
    <property type="term" value="C:high-density lipoprotein particle"/>
    <property type="evidence" value="ECO:0007669"/>
    <property type="project" value="UniProtKB-KW"/>
</dbReference>
<comment type="similarity">
    <text evidence="2">Belongs to the calycin superfamily. Lipocalin family. Highly divergent.</text>
</comment>
<feature type="chain" id="PRO_5022088165" description="Apolipoprotein M" evidence="12">
    <location>
        <begin position="17"/>
        <end position="192"/>
    </location>
</feature>
<keyword evidence="7 12" id="KW-0732">Signal</keyword>
<dbReference type="Proteomes" id="UP000319801">
    <property type="component" value="Unassembled WGS sequence"/>
</dbReference>
<keyword evidence="14" id="KW-1185">Reference proteome</keyword>
<dbReference type="InterPro" id="IPR022734">
    <property type="entry name" value="ApoM"/>
</dbReference>
<gene>
    <name evidence="13" type="ORF">Baya_8535</name>
</gene>
<evidence type="ECO:0000256" key="2">
    <source>
        <dbReference type="ARBA" id="ARBA00007071"/>
    </source>
</evidence>
<feature type="signal peptide" evidence="12">
    <location>
        <begin position="1"/>
        <end position="16"/>
    </location>
</feature>
<evidence type="ECO:0000256" key="11">
    <source>
        <dbReference type="ARBA" id="ARBA00025553"/>
    </source>
</evidence>
<dbReference type="GO" id="GO:0005543">
    <property type="term" value="F:phospholipid binding"/>
    <property type="evidence" value="ECO:0007669"/>
    <property type="project" value="TreeGrafter"/>
</dbReference>
<proteinExistence type="inferred from homology"/>
<dbReference type="PANTHER" id="PTHR32028">
    <property type="entry name" value="APOLIPOPROTEIN M"/>
    <property type="match status" value="1"/>
</dbReference>
<organism evidence="13 14">
    <name type="scientific">Bagarius yarrelli</name>
    <name type="common">Goonch</name>
    <name type="synonym">Bagrus yarrelli</name>
    <dbReference type="NCBI Taxonomy" id="175774"/>
    <lineage>
        <taxon>Eukaryota</taxon>
        <taxon>Metazoa</taxon>
        <taxon>Chordata</taxon>
        <taxon>Craniata</taxon>
        <taxon>Vertebrata</taxon>
        <taxon>Euteleostomi</taxon>
        <taxon>Actinopterygii</taxon>
        <taxon>Neopterygii</taxon>
        <taxon>Teleostei</taxon>
        <taxon>Ostariophysi</taxon>
        <taxon>Siluriformes</taxon>
        <taxon>Sisoridae</taxon>
        <taxon>Sisorinae</taxon>
        <taxon>Bagarius</taxon>
    </lineage>
</organism>
<accession>A0A556U5X9</accession>
<sequence>MIILKILGLIYAVAQVLVPCLPPVPLSSDVLSTDQYLGKWYYVGVASWDNEDIESFKKVDNSVVELKKSENDTLIMSGALHQDDQCLHMTWTYHIDPELDPLMTEGPARSEQLSEDLVQNFKSKINCFDVIDQFVISPRTKGVSKLFHVFSSFHNFSCFLYSSAMSHTYAIHTRWTISMPNHLFYHSEFCQL</sequence>
<dbReference type="GO" id="GO:0034362">
    <property type="term" value="C:low-density lipoprotein particle"/>
    <property type="evidence" value="ECO:0007669"/>
    <property type="project" value="TreeGrafter"/>
</dbReference>
<dbReference type="EMBL" id="VCAZ01000052">
    <property type="protein sequence ID" value="TSN03399.1"/>
    <property type="molecule type" value="Genomic_DNA"/>
</dbReference>
<dbReference type="SUPFAM" id="SSF50814">
    <property type="entry name" value="Lipocalins"/>
    <property type="match status" value="1"/>
</dbReference>
<comment type="subcellular location">
    <subcellularLocation>
        <location evidence="1">Secreted</location>
    </subcellularLocation>
</comment>
<evidence type="ECO:0000256" key="12">
    <source>
        <dbReference type="SAM" id="SignalP"/>
    </source>
</evidence>
<dbReference type="GO" id="GO:0034361">
    <property type="term" value="C:very-low-density lipoprotein particle"/>
    <property type="evidence" value="ECO:0007669"/>
    <property type="project" value="TreeGrafter"/>
</dbReference>
<dbReference type="GO" id="GO:0034375">
    <property type="term" value="P:high-density lipoprotein particle remodeling"/>
    <property type="evidence" value="ECO:0007669"/>
    <property type="project" value="TreeGrafter"/>
</dbReference>
<dbReference type="GO" id="GO:0033344">
    <property type="term" value="P:cholesterol efflux"/>
    <property type="evidence" value="ECO:0007669"/>
    <property type="project" value="TreeGrafter"/>
</dbReference>
<evidence type="ECO:0000313" key="14">
    <source>
        <dbReference type="Proteomes" id="UP000319801"/>
    </source>
</evidence>
<keyword evidence="5" id="KW-0813">Transport</keyword>
<evidence type="ECO:0000313" key="13">
    <source>
        <dbReference type="EMBL" id="TSN03399.1"/>
    </source>
</evidence>
<keyword evidence="8" id="KW-0345">HDL</keyword>
<evidence type="ECO:0000256" key="3">
    <source>
        <dbReference type="ARBA" id="ARBA00011559"/>
    </source>
</evidence>
<comment type="subunit">
    <text evidence="3">Interacts with LRP2; LRP2 mediates APOM renal uptake and subsequent lysosomal degradation.</text>
</comment>
<dbReference type="GO" id="GO:0034384">
    <property type="term" value="P:high-density lipoprotein particle clearance"/>
    <property type="evidence" value="ECO:0007669"/>
    <property type="project" value="TreeGrafter"/>
</dbReference>
<evidence type="ECO:0000256" key="6">
    <source>
        <dbReference type="ARBA" id="ARBA00022525"/>
    </source>
</evidence>
<evidence type="ECO:0000256" key="10">
    <source>
        <dbReference type="ARBA" id="ARBA00023157"/>
    </source>
</evidence>
<keyword evidence="9" id="KW-0445">Lipid transport</keyword>
<dbReference type="OrthoDB" id="9944312at2759"/>
<dbReference type="PANTHER" id="PTHR32028:SF1">
    <property type="entry name" value="APOLIPOPROTEIN M"/>
    <property type="match status" value="1"/>
</dbReference>
<protein>
    <recommendedName>
        <fullName evidence="4">Apolipoprotein M</fullName>
    </recommendedName>
</protein>
<evidence type="ECO:0000256" key="8">
    <source>
        <dbReference type="ARBA" id="ARBA00022850"/>
    </source>
</evidence>
<evidence type="ECO:0000256" key="4">
    <source>
        <dbReference type="ARBA" id="ARBA00019937"/>
    </source>
</evidence>
<dbReference type="InterPro" id="IPR012674">
    <property type="entry name" value="Calycin"/>
</dbReference>
<reference evidence="13 14" key="1">
    <citation type="journal article" date="2019" name="Genome Biol. Evol.">
        <title>Whole-Genome Sequencing of the Giant Devil Catfish, Bagarius yarrelli.</title>
        <authorList>
            <person name="Jiang W."/>
            <person name="Lv Y."/>
            <person name="Cheng L."/>
            <person name="Yang K."/>
            <person name="Chao B."/>
            <person name="Wang X."/>
            <person name="Li Y."/>
            <person name="Pan X."/>
            <person name="You X."/>
            <person name="Zhang Y."/>
            <person name="Yang J."/>
            <person name="Li J."/>
            <person name="Zhang X."/>
            <person name="Liu S."/>
            <person name="Sun C."/>
            <person name="Yang J."/>
            <person name="Shi Q."/>
        </authorList>
    </citation>
    <scope>NUCLEOTIDE SEQUENCE [LARGE SCALE GENOMIC DNA]</scope>
    <source>
        <strain evidence="13">JWS20170419001</strain>
        <tissue evidence="13">Muscle</tissue>
    </source>
</reference>
<evidence type="ECO:0000256" key="7">
    <source>
        <dbReference type="ARBA" id="ARBA00022729"/>
    </source>
</evidence>
<comment type="caution">
    <text evidence="13">The sequence shown here is derived from an EMBL/GenBank/DDBJ whole genome shotgun (WGS) entry which is preliminary data.</text>
</comment>
<comment type="function">
    <text evidence="11">Probably involved in lipid transport. Can bind sphingosine-1-phosphate, myristic acid, palmitic acid and stearic acid, retinol, all-trans-retinoic acid and 9-cis-retinoic acid.</text>
</comment>
<keyword evidence="10" id="KW-1015">Disulfide bond</keyword>
<dbReference type="Gene3D" id="2.40.128.20">
    <property type="match status" value="1"/>
</dbReference>
<evidence type="ECO:0000256" key="1">
    <source>
        <dbReference type="ARBA" id="ARBA00004613"/>
    </source>
</evidence>